<evidence type="ECO:0000256" key="5">
    <source>
        <dbReference type="ARBA" id="ARBA00022777"/>
    </source>
</evidence>
<feature type="transmembrane region" description="Helical" evidence="8">
    <location>
        <begin position="35"/>
        <end position="55"/>
    </location>
</feature>
<evidence type="ECO:0000313" key="11">
    <source>
        <dbReference type="Proteomes" id="UP000053091"/>
    </source>
</evidence>
<keyword evidence="6" id="KW-0067">ATP-binding</keyword>
<feature type="transmembrane region" description="Helical" evidence="8">
    <location>
        <begin position="12"/>
        <end position="29"/>
    </location>
</feature>
<evidence type="ECO:0000313" key="10">
    <source>
        <dbReference type="EMBL" id="GAP42309.1"/>
    </source>
</evidence>
<dbReference type="Pfam" id="PF02518">
    <property type="entry name" value="HATPase_c"/>
    <property type="match status" value="1"/>
</dbReference>
<feature type="transmembrane region" description="Helical" evidence="8">
    <location>
        <begin position="112"/>
        <end position="129"/>
    </location>
</feature>
<dbReference type="InterPro" id="IPR004358">
    <property type="entry name" value="Sig_transdc_His_kin-like_C"/>
</dbReference>
<evidence type="ECO:0000256" key="1">
    <source>
        <dbReference type="ARBA" id="ARBA00000085"/>
    </source>
</evidence>
<organism evidence="10">
    <name type="scientific">Lentimicrobium saccharophilum</name>
    <dbReference type="NCBI Taxonomy" id="1678841"/>
    <lineage>
        <taxon>Bacteria</taxon>
        <taxon>Pseudomonadati</taxon>
        <taxon>Bacteroidota</taxon>
        <taxon>Bacteroidia</taxon>
        <taxon>Bacteroidales</taxon>
        <taxon>Lentimicrobiaceae</taxon>
        <taxon>Lentimicrobium</taxon>
    </lineage>
</organism>
<keyword evidence="4" id="KW-0547">Nucleotide-binding</keyword>
<dbReference type="InterPro" id="IPR005467">
    <property type="entry name" value="His_kinase_dom"/>
</dbReference>
<dbReference type="GO" id="GO:0005524">
    <property type="term" value="F:ATP binding"/>
    <property type="evidence" value="ECO:0007669"/>
    <property type="project" value="UniProtKB-KW"/>
</dbReference>
<evidence type="ECO:0000256" key="4">
    <source>
        <dbReference type="ARBA" id="ARBA00022741"/>
    </source>
</evidence>
<dbReference type="InterPro" id="IPR003594">
    <property type="entry name" value="HATPase_dom"/>
</dbReference>
<dbReference type="GO" id="GO:0000160">
    <property type="term" value="P:phosphorelay signal transduction system"/>
    <property type="evidence" value="ECO:0007669"/>
    <property type="project" value="UniProtKB-KW"/>
</dbReference>
<dbReference type="STRING" id="1678841.TBC1_11438"/>
<dbReference type="PRINTS" id="PR00344">
    <property type="entry name" value="BCTRLSENSOR"/>
</dbReference>
<dbReference type="EC" id="2.7.13.3" evidence="2"/>
<dbReference type="InterPro" id="IPR036890">
    <property type="entry name" value="HATPase_C_sf"/>
</dbReference>
<gene>
    <name evidence="10" type="ORF">TBC1_11438</name>
</gene>
<dbReference type="PROSITE" id="PS50109">
    <property type="entry name" value="HIS_KIN"/>
    <property type="match status" value="1"/>
</dbReference>
<keyword evidence="8" id="KW-0472">Membrane</keyword>
<dbReference type="Gene3D" id="3.30.565.10">
    <property type="entry name" value="Histidine kinase-like ATPase, C-terminal domain"/>
    <property type="match status" value="1"/>
</dbReference>
<evidence type="ECO:0000256" key="3">
    <source>
        <dbReference type="ARBA" id="ARBA00022679"/>
    </source>
</evidence>
<dbReference type="SUPFAM" id="SSF55874">
    <property type="entry name" value="ATPase domain of HSP90 chaperone/DNA topoisomerase II/histidine kinase"/>
    <property type="match status" value="1"/>
</dbReference>
<comment type="catalytic activity">
    <reaction evidence="1">
        <text>ATP + protein L-histidine = ADP + protein N-phospho-L-histidine.</text>
        <dbReference type="EC" id="2.7.13.3"/>
    </reaction>
</comment>
<dbReference type="GO" id="GO:0004673">
    <property type="term" value="F:protein histidine kinase activity"/>
    <property type="evidence" value="ECO:0007669"/>
    <property type="project" value="UniProtKB-EC"/>
</dbReference>
<accession>A0A0S7BNY2</accession>
<reference evidence="10" key="1">
    <citation type="journal article" date="2015" name="Genome Announc.">
        <title>Draft Genome Sequence of Bacteroidales Strain TBC1, a Novel Isolate from a Methanogenic Wastewater Treatment System.</title>
        <authorList>
            <person name="Tourlousse D.M."/>
            <person name="Matsuura N."/>
            <person name="Sun L."/>
            <person name="Toyonaga M."/>
            <person name="Kuroda K."/>
            <person name="Ohashi A."/>
            <person name="Cruz R."/>
            <person name="Yamaguchi T."/>
            <person name="Sekiguchi Y."/>
        </authorList>
    </citation>
    <scope>NUCLEOTIDE SEQUENCE [LARGE SCALE GENOMIC DNA]</scope>
    <source>
        <strain evidence="10">TBC1</strain>
    </source>
</reference>
<dbReference type="Proteomes" id="UP000053091">
    <property type="component" value="Unassembled WGS sequence"/>
</dbReference>
<evidence type="ECO:0000256" key="7">
    <source>
        <dbReference type="ARBA" id="ARBA00023012"/>
    </source>
</evidence>
<dbReference type="PANTHER" id="PTHR43065">
    <property type="entry name" value="SENSOR HISTIDINE KINASE"/>
    <property type="match status" value="1"/>
</dbReference>
<dbReference type="PANTHER" id="PTHR43065:SF46">
    <property type="entry name" value="C4-DICARBOXYLATE TRANSPORT SENSOR PROTEIN DCTB"/>
    <property type="match status" value="1"/>
</dbReference>
<dbReference type="EMBL" id="DF968182">
    <property type="protein sequence ID" value="GAP42309.1"/>
    <property type="molecule type" value="Genomic_DNA"/>
</dbReference>
<keyword evidence="8" id="KW-0812">Transmembrane</keyword>
<evidence type="ECO:0000259" key="9">
    <source>
        <dbReference type="PROSITE" id="PS50109"/>
    </source>
</evidence>
<dbReference type="SMART" id="SM00387">
    <property type="entry name" value="HATPase_c"/>
    <property type="match status" value="1"/>
</dbReference>
<keyword evidence="7" id="KW-0902">Two-component regulatory system</keyword>
<sequence length="451" mass="51366">MGFKKFRINVIVRVLLITANLLLLVILSRNEQQEVTALITGLLAVIQVAVLIRYIERTNRKLTQFLESIRHSDFSTSFFDRDLGRSFEGLNRAFNEVISEFRKNRAEKEEHYNYLLTVVQHVSIGIIAFRKDGKVDIFNNAIKRLLKISNLKHIRDLGVIKSSLPEMLLSMNAGDRQLIKLVVDNELLQISVYATEFRMRGEEFLLVSLQNISSELEEKEIESWQKLIRVLTHEIMNSITPISSLASTVREMLLDESENSVQIHTLDEDDLDSIHQALITIQSRSEGLLNFVETYRNLTRIPRPNFRYFAVKELFDRAHTLLKPKMEKLGIVCVPRVFPEDLMITADPDLIDQVFINLLLNAIDAVKEKTEPRISVTASPNSNGRVSIDFSDNGHGIKPDILDKIFMPFFTSKKDGSGIGLSLSRQIMHLHKGTVTVKSSPGEGTVFTVTF</sequence>
<protein>
    <recommendedName>
        <fullName evidence="2">histidine kinase</fullName>
        <ecNumber evidence="2">2.7.13.3</ecNumber>
    </recommendedName>
</protein>
<keyword evidence="11" id="KW-1185">Reference proteome</keyword>
<evidence type="ECO:0000256" key="2">
    <source>
        <dbReference type="ARBA" id="ARBA00012438"/>
    </source>
</evidence>
<proteinExistence type="predicted"/>
<evidence type="ECO:0000256" key="6">
    <source>
        <dbReference type="ARBA" id="ARBA00022840"/>
    </source>
</evidence>
<keyword evidence="5 10" id="KW-0418">Kinase</keyword>
<feature type="domain" description="Histidine kinase" evidence="9">
    <location>
        <begin position="230"/>
        <end position="451"/>
    </location>
</feature>
<dbReference type="OrthoDB" id="1931120at2"/>
<keyword evidence="8" id="KW-1133">Transmembrane helix</keyword>
<keyword evidence="3" id="KW-0808">Transferase</keyword>
<dbReference type="AlphaFoldDB" id="A0A0S7BNY2"/>
<evidence type="ECO:0000256" key="8">
    <source>
        <dbReference type="SAM" id="Phobius"/>
    </source>
</evidence>
<name>A0A0S7BNY2_9BACT</name>
<dbReference type="RefSeq" id="WP_062037822.1">
    <property type="nucleotide sequence ID" value="NZ_DF968182.1"/>
</dbReference>